<dbReference type="WBParaSite" id="GPUH_0001104101-mRNA-1">
    <property type="protein sequence ID" value="GPUH_0001104101-mRNA-1"/>
    <property type="gene ID" value="GPUH_0001104101"/>
</dbReference>
<evidence type="ECO:0000313" key="3">
    <source>
        <dbReference type="WBParaSite" id="GPUH_0001104101-mRNA-1"/>
    </source>
</evidence>
<sequence length="155" mass="17572">MFEKNFSALSLTIVSNGKDSENRCIQAVNFFTLFIAWNKIFFVFRQCSNSKILIFQFDGSTSPICLPNGNFSLMAAYNLYDFGFGENELGEKMSRLNYGSAMITAVSQYHDFIRAGPIFSSSSKNRSRHGICNVTAFARRLNSQNLKTRRLNSQN</sequence>
<accession>A0A183DQN7</accession>
<dbReference type="EMBL" id="UYRT01078297">
    <property type="protein sequence ID" value="VDN18235.1"/>
    <property type="molecule type" value="Genomic_DNA"/>
</dbReference>
<evidence type="ECO:0000313" key="1">
    <source>
        <dbReference type="EMBL" id="VDN18235.1"/>
    </source>
</evidence>
<dbReference type="Proteomes" id="UP000271098">
    <property type="component" value="Unassembled WGS sequence"/>
</dbReference>
<dbReference type="AlphaFoldDB" id="A0A183DQN7"/>
<organism evidence="3">
    <name type="scientific">Gongylonema pulchrum</name>
    <dbReference type="NCBI Taxonomy" id="637853"/>
    <lineage>
        <taxon>Eukaryota</taxon>
        <taxon>Metazoa</taxon>
        <taxon>Ecdysozoa</taxon>
        <taxon>Nematoda</taxon>
        <taxon>Chromadorea</taxon>
        <taxon>Rhabditida</taxon>
        <taxon>Spirurina</taxon>
        <taxon>Spiruromorpha</taxon>
        <taxon>Spiruroidea</taxon>
        <taxon>Gongylonematidae</taxon>
        <taxon>Gongylonema</taxon>
    </lineage>
</organism>
<gene>
    <name evidence="1" type="ORF">GPUH_LOCUS11028</name>
</gene>
<proteinExistence type="predicted"/>
<reference evidence="1 2" key="2">
    <citation type="submission" date="2018-11" db="EMBL/GenBank/DDBJ databases">
        <authorList>
            <consortium name="Pathogen Informatics"/>
        </authorList>
    </citation>
    <scope>NUCLEOTIDE SEQUENCE [LARGE SCALE GENOMIC DNA]</scope>
</reference>
<keyword evidence="2" id="KW-1185">Reference proteome</keyword>
<evidence type="ECO:0000313" key="2">
    <source>
        <dbReference type="Proteomes" id="UP000271098"/>
    </source>
</evidence>
<protein>
    <submittedName>
        <fullName evidence="1 3">Uncharacterized protein</fullName>
    </submittedName>
</protein>
<name>A0A183DQN7_9BILA</name>
<reference evidence="3" key="1">
    <citation type="submission" date="2016-06" db="UniProtKB">
        <authorList>
            <consortium name="WormBaseParasite"/>
        </authorList>
    </citation>
    <scope>IDENTIFICATION</scope>
</reference>